<feature type="region of interest" description="Disordered" evidence="1">
    <location>
        <begin position="1"/>
        <end position="26"/>
    </location>
</feature>
<proteinExistence type="predicted"/>
<reference evidence="2" key="1">
    <citation type="journal article" date="2015" name="Nature">
        <title>Complex archaea that bridge the gap between prokaryotes and eukaryotes.</title>
        <authorList>
            <person name="Spang A."/>
            <person name="Saw J.H."/>
            <person name="Jorgensen S.L."/>
            <person name="Zaremba-Niedzwiedzka K."/>
            <person name="Martijn J."/>
            <person name="Lind A.E."/>
            <person name="van Eijk R."/>
            <person name="Schleper C."/>
            <person name="Guy L."/>
            <person name="Ettema T.J."/>
        </authorList>
    </citation>
    <scope>NUCLEOTIDE SEQUENCE</scope>
</reference>
<comment type="caution">
    <text evidence="2">The sequence shown here is derived from an EMBL/GenBank/DDBJ whole genome shotgun (WGS) entry which is preliminary data.</text>
</comment>
<protein>
    <submittedName>
        <fullName evidence="2">Uncharacterized protein</fullName>
    </submittedName>
</protein>
<accession>A0A0F9SKF4</accession>
<dbReference type="EMBL" id="LAZR01000612">
    <property type="protein sequence ID" value="KKN62802.1"/>
    <property type="molecule type" value="Genomic_DNA"/>
</dbReference>
<evidence type="ECO:0000313" key="2">
    <source>
        <dbReference type="EMBL" id="KKN62802.1"/>
    </source>
</evidence>
<dbReference type="AlphaFoldDB" id="A0A0F9SKF4"/>
<gene>
    <name evidence="2" type="ORF">LCGC14_0508090</name>
</gene>
<evidence type="ECO:0000256" key="1">
    <source>
        <dbReference type="SAM" id="MobiDB-lite"/>
    </source>
</evidence>
<organism evidence="2">
    <name type="scientific">marine sediment metagenome</name>
    <dbReference type="NCBI Taxonomy" id="412755"/>
    <lineage>
        <taxon>unclassified sequences</taxon>
        <taxon>metagenomes</taxon>
        <taxon>ecological metagenomes</taxon>
    </lineage>
</organism>
<sequence>MRMNRLPVGASLPSPPERRRPNARPAPVFQFHGPLNIDHADTKKTCDYMPSALRPLAIEQVGVTDGERNFDRQSRGPVAMFSRHRRAARFGGWPEALYASAHVADRWLCDLRGRGARRRRAHALGRSAKERMKARTIRWEVKTALAPPKRPTERSRLYFLKPNSRSCVSADRGLPGAASFPAFGGRPYRINRTIIA</sequence>
<name>A0A0F9SKF4_9ZZZZ</name>